<proteinExistence type="predicted"/>
<dbReference type="Gene3D" id="1.20.120.450">
    <property type="entry name" value="dinb family like domain"/>
    <property type="match status" value="1"/>
</dbReference>
<organism evidence="1 2">
    <name type="scientific">Sphingomonas psychrolutea</name>
    <dbReference type="NCBI Taxonomy" id="1259676"/>
    <lineage>
        <taxon>Bacteria</taxon>
        <taxon>Pseudomonadati</taxon>
        <taxon>Pseudomonadota</taxon>
        <taxon>Alphaproteobacteria</taxon>
        <taxon>Sphingomonadales</taxon>
        <taxon>Sphingomonadaceae</taxon>
        <taxon>Sphingomonas</taxon>
    </lineage>
</organism>
<sequence length="169" mass="18205">MTTTLFSFVDLFRRQLDTVAHLLTKGSAFAAANSLPEADMLGWRLAEDMHPVSFQAMVVINFSQSWIARAIDMAIPEPVTADLDVAGYQAAIVAAKAWLAALTPEQFAGRDNVSITAQLGPNMEPTLPAAQWVTVFAATNIAFHANMVYAILRSKGVPLGKLDVFPSGL</sequence>
<dbReference type="Proteomes" id="UP000618591">
    <property type="component" value="Unassembled WGS sequence"/>
</dbReference>
<protein>
    <recommendedName>
        <fullName evidence="3">DUF1993 domain-containing protein</fullName>
    </recommendedName>
</protein>
<evidence type="ECO:0000313" key="1">
    <source>
        <dbReference type="EMBL" id="GGA60103.1"/>
    </source>
</evidence>
<dbReference type="InterPro" id="IPR034660">
    <property type="entry name" value="DinB/YfiT-like"/>
</dbReference>
<dbReference type="RefSeq" id="WP_188449471.1">
    <property type="nucleotide sequence ID" value="NZ_BMDW01000027.1"/>
</dbReference>
<dbReference type="SUPFAM" id="SSF109854">
    <property type="entry name" value="DinB/YfiT-like putative metalloenzymes"/>
    <property type="match status" value="1"/>
</dbReference>
<evidence type="ECO:0008006" key="3">
    <source>
        <dbReference type="Google" id="ProtNLM"/>
    </source>
</evidence>
<keyword evidence="2" id="KW-1185">Reference proteome</keyword>
<name>A0ABQ1H836_9SPHN</name>
<dbReference type="Pfam" id="PF09351">
    <property type="entry name" value="DUF1993"/>
    <property type="match status" value="1"/>
</dbReference>
<accession>A0ABQ1H836</accession>
<gene>
    <name evidence="1" type="ORF">GCM10011395_33090</name>
</gene>
<dbReference type="InterPro" id="IPR018531">
    <property type="entry name" value="DUF1993"/>
</dbReference>
<dbReference type="PANTHER" id="PTHR36922:SF1">
    <property type="entry name" value="DUF1993 DOMAIN-CONTAINING PROTEIN"/>
    <property type="match status" value="1"/>
</dbReference>
<dbReference type="PANTHER" id="PTHR36922">
    <property type="entry name" value="BLL2446 PROTEIN"/>
    <property type="match status" value="1"/>
</dbReference>
<comment type="caution">
    <text evidence="1">The sequence shown here is derived from an EMBL/GenBank/DDBJ whole genome shotgun (WGS) entry which is preliminary data.</text>
</comment>
<reference evidence="2" key="1">
    <citation type="journal article" date="2019" name="Int. J. Syst. Evol. Microbiol.">
        <title>The Global Catalogue of Microorganisms (GCM) 10K type strain sequencing project: providing services to taxonomists for standard genome sequencing and annotation.</title>
        <authorList>
            <consortium name="The Broad Institute Genomics Platform"/>
            <consortium name="The Broad Institute Genome Sequencing Center for Infectious Disease"/>
            <person name="Wu L."/>
            <person name="Ma J."/>
        </authorList>
    </citation>
    <scope>NUCLEOTIDE SEQUENCE [LARGE SCALE GENOMIC DNA]</scope>
    <source>
        <strain evidence="2">CGMCC 1.10106</strain>
    </source>
</reference>
<dbReference type="EMBL" id="BMDW01000027">
    <property type="protein sequence ID" value="GGA60103.1"/>
    <property type="molecule type" value="Genomic_DNA"/>
</dbReference>
<evidence type="ECO:0000313" key="2">
    <source>
        <dbReference type="Proteomes" id="UP000618591"/>
    </source>
</evidence>